<dbReference type="EMBL" id="CP022530">
    <property type="protein sequence ID" value="ASP39496.1"/>
    <property type="molecule type" value="Genomic_DNA"/>
</dbReference>
<accession>A0A222FLM9</accession>
<dbReference type="SUPFAM" id="SSF51391">
    <property type="entry name" value="Thiamin phosphate synthase"/>
    <property type="match status" value="1"/>
</dbReference>
<dbReference type="Gene3D" id="3.40.1190.20">
    <property type="match status" value="1"/>
</dbReference>
<dbReference type="Pfam" id="PF02581">
    <property type="entry name" value="TMP-TENI"/>
    <property type="match status" value="1"/>
</dbReference>
<reference evidence="3 4" key="1">
    <citation type="submission" date="2017-07" db="EMBL/GenBank/DDBJ databases">
        <title>Annotated genome sequence of Bacterioplanes sanyensis isolated from Red Sea.</title>
        <authorList>
            <person name="Rehman Z.U."/>
        </authorList>
    </citation>
    <scope>NUCLEOTIDE SEQUENCE [LARGE SCALE GENOMIC DNA]</scope>
    <source>
        <strain evidence="3 4">NV9</strain>
    </source>
</reference>
<protein>
    <submittedName>
        <fullName evidence="3">Uncharacterized protein</fullName>
    </submittedName>
</protein>
<dbReference type="InterPro" id="IPR029056">
    <property type="entry name" value="Ribokinase-like"/>
</dbReference>
<sequence length="505" mass="54831">MIERPRLLTIAATDTSGGAGIHADAQVAAAFGIDHSVLVCAITAQSSRGVQALQPVDLTMADQQWHALQQDGGADAVRVGWLPDLASWLPWLSERLLPASVVWDPVLSASLGGMHSQAPSAEVLSTWLACCGLVTPNTRELAQLASWLGCQGNEAEQVQALLAHGCQMVVVTGGDDSHEQVLTRVYTQLNVDTQYPEQAAVETFHIGQQRWQVAVHGSGCHFSAALAAMLAKGMRPYDAVLQASVCMDQWLQQPSPRPGGYHHLHVDRCWSWYELSESSDWPEIYAAPEASVEFAAAEPSLGLYALVDTLEWLQQLLALGVDTLQWRVKQRSASYRDDMQQAITACQQAGVPLYINDDWQSAIALGAYGVHLGQEDLATADLAAIADAGLRIGISTHTDFEVLRAWQLRPSYIAFGPVHPPLSKQLKYPPLGYPCLSQWWRALRPQLPLTCIGGITDDNIAQVVAQGVDSCAIVTSLMPGADLAQRHARLRRHLPSVKKSSLEIA</sequence>
<feature type="domain" description="Thiamine phosphate synthase/TenI" evidence="1">
    <location>
        <begin position="308"/>
        <end position="476"/>
    </location>
</feature>
<dbReference type="SUPFAM" id="SSF53613">
    <property type="entry name" value="Ribokinase-like"/>
    <property type="match status" value="1"/>
</dbReference>
<gene>
    <name evidence="3" type="ORF">CHH28_12800</name>
</gene>
<proteinExistence type="predicted"/>
<dbReference type="InterPro" id="IPR036206">
    <property type="entry name" value="ThiamineP_synth_sf"/>
</dbReference>
<dbReference type="InterPro" id="IPR022998">
    <property type="entry name" value="ThiamineP_synth_TenI"/>
</dbReference>
<evidence type="ECO:0000259" key="2">
    <source>
        <dbReference type="Pfam" id="PF08543"/>
    </source>
</evidence>
<dbReference type="UniPathway" id="UPA00060">
    <property type="reaction ID" value="UER00138"/>
</dbReference>
<dbReference type="PANTHER" id="PTHR20858">
    <property type="entry name" value="PHOSPHOMETHYLPYRIMIDINE KINASE"/>
    <property type="match status" value="1"/>
</dbReference>
<evidence type="ECO:0000313" key="4">
    <source>
        <dbReference type="Proteomes" id="UP000202440"/>
    </source>
</evidence>
<dbReference type="Pfam" id="PF08543">
    <property type="entry name" value="Phos_pyr_kin"/>
    <property type="match status" value="1"/>
</dbReference>
<evidence type="ECO:0000313" key="3">
    <source>
        <dbReference type="EMBL" id="ASP39496.1"/>
    </source>
</evidence>
<dbReference type="GO" id="GO:0009228">
    <property type="term" value="P:thiamine biosynthetic process"/>
    <property type="evidence" value="ECO:0007669"/>
    <property type="project" value="UniProtKB-KW"/>
</dbReference>
<feature type="domain" description="Pyridoxamine kinase/Phosphomethylpyrimidine kinase" evidence="2">
    <location>
        <begin position="14"/>
        <end position="252"/>
    </location>
</feature>
<dbReference type="GO" id="GO:0009229">
    <property type="term" value="P:thiamine diphosphate biosynthetic process"/>
    <property type="evidence" value="ECO:0007669"/>
    <property type="project" value="UniProtKB-UniPathway"/>
</dbReference>
<dbReference type="KEGG" id="bsan:CHH28_12800"/>
<dbReference type="AlphaFoldDB" id="A0A222FLM9"/>
<organism evidence="3 4">
    <name type="scientific">Bacterioplanes sanyensis</name>
    <dbReference type="NCBI Taxonomy" id="1249553"/>
    <lineage>
        <taxon>Bacteria</taxon>
        <taxon>Pseudomonadati</taxon>
        <taxon>Pseudomonadota</taxon>
        <taxon>Gammaproteobacteria</taxon>
        <taxon>Oceanospirillales</taxon>
        <taxon>Oceanospirillaceae</taxon>
        <taxon>Bacterioplanes</taxon>
    </lineage>
</organism>
<dbReference type="InterPro" id="IPR013785">
    <property type="entry name" value="Aldolase_TIM"/>
</dbReference>
<dbReference type="OrthoDB" id="9789949at2"/>
<dbReference type="CDD" id="cd00564">
    <property type="entry name" value="TMP_TenI"/>
    <property type="match status" value="1"/>
</dbReference>
<dbReference type="Proteomes" id="UP000202440">
    <property type="component" value="Chromosome"/>
</dbReference>
<name>A0A222FLM9_9GAMM</name>
<dbReference type="GO" id="GO:0008902">
    <property type="term" value="F:hydroxymethylpyrimidine kinase activity"/>
    <property type="evidence" value="ECO:0007669"/>
    <property type="project" value="TreeGrafter"/>
</dbReference>
<dbReference type="PANTHER" id="PTHR20858:SF17">
    <property type="entry name" value="HYDROXYMETHYLPYRIMIDINE_PHOSPHOMETHYLPYRIMIDINE KINASE THI20-RELATED"/>
    <property type="match status" value="1"/>
</dbReference>
<dbReference type="InterPro" id="IPR013749">
    <property type="entry name" value="PM/HMP-P_kinase-1"/>
</dbReference>
<evidence type="ECO:0000259" key="1">
    <source>
        <dbReference type="Pfam" id="PF02581"/>
    </source>
</evidence>
<dbReference type="GO" id="GO:0005829">
    <property type="term" value="C:cytosol"/>
    <property type="evidence" value="ECO:0007669"/>
    <property type="project" value="TreeGrafter"/>
</dbReference>
<dbReference type="Gene3D" id="3.20.20.70">
    <property type="entry name" value="Aldolase class I"/>
    <property type="match status" value="1"/>
</dbReference>
<dbReference type="RefSeq" id="WP_094060674.1">
    <property type="nucleotide sequence ID" value="NZ_CP022530.1"/>
</dbReference>
<keyword evidence="4" id="KW-1185">Reference proteome</keyword>
<dbReference type="GO" id="GO:0008972">
    <property type="term" value="F:phosphomethylpyrimidine kinase activity"/>
    <property type="evidence" value="ECO:0007669"/>
    <property type="project" value="TreeGrafter"/>
</dbReference>